<keyword evidence="1" id="KW-0812">Transmembrane</keyword>
<reference evidence="2" key="2">
    <citation type="journal article" date="2015" name="Data Brief">
        <title>Shoot transcriptome of the giant reed, Arundo donax.</title>
        <authorList>
            <person name="Barrero R.A."/>
            <person name="Guerrero F.D."/>
            <person name="Moolhuijzen P."/>
            <person name="Goolsby J.A."/>
            <person name="Tidwell J."/>
            <person name="Bellgard S.E."/>
            <person name="Bellgard M.I."/>
        </authorList>
    </citation>
    <scope>NUCLEOTIDE SEQUENCE</scope>
    <source>
        <tissue evidence="2">Shoot tissue taken approximately 20 cm above the soil surface</tissue>
    </source>
</reference>
<reference evidence="2" key="1">
    <citation type="submission" date="2014-09" db="EMBL/GenBank/DDBJ databases">
        <authorList>
            <person name="Magalhaes I.L.F."/>
            <person name="Oliveira U."/>
            <person name="Santos F.R."/>
            <person name="Vidigal T.H.D.A."/>
            <person name="Brescovit A.D."/>
            <person name="Santos A.J."/>
        </authorList>
    </citation>
    <scope>NUCLEOTIDE SEQUENCE</scope>
    <source>
        <tissue evidence="2">Shoot tissue taken approximately 20 cm above the soil surface</tissue>
    </source>
</reference>
<sequence length="65" mass="7511">MKQLHPGGAVAWQRRSQQQLLLLFFWVLGLCSCSLQVVFMSDGCGYASRLFVFFSRDRFLKHVLS</sequence>
<proteinExistence type="predicted"/>
<dbReference type="AlphaFoldDB" id="A0A0A9F6Z6"/>
<dbReference type="PROSITE" id="PS51257">
    <property type="entry name" value="PROKAR_LIPOPROTEIN"/>
    <property type="match status" value="1"/>
</dbReference>
<keyword evidence="1" id="KW-1133">Transmembrane helix</keyword>
<dbReference type="EMBL" id="GBRH01191975">
    <property type="protein sequence ID" value="JAE05921.1"/>
    <property type="molecule type" value="Transcribed_RNA"/>
</dbReference>
<feature type="transmembrane region" description="Helical" evidence="1">
    <location>
        <begin position="20"/>
        <end position="39"/>
    </location>
</feature>
<name>A0A0A9F6Z6_ARUDO</name>
<organism evidence="2">
    <name type="scientific">Arundo donax</name>
    <name type="common">Giant reed</name>
    <name type="synonym">Donax arundinaceus</name>
    <dbReference type="NCBI Taxonomy" id="35708"/>
    <lineage>
        <taxon>Eukaryota</taxon>
        <taxon>Viridiplantae</taxon>
        <taxon>Streptophyta</taxon>
        <taxon>Embryophyta</taxon>
        <taxon>Tracheophyta</taxon>
        <taxon>Spermatophyta</taxon>
        <taxon>Magnoliopsida</taxon>
        <taxon>Liliopsida</taxon>
        <taxon>Poales</taxon>
        <taxon>Poaceae</taxon>
        <taxon>PACMAD clade</taxon>
        <taxon>Arundinoideae</taxon>
        <taxon>Arundineae</taxon>
        <taxon>Arundo</taxon>
    </lineage>
</organism>
<accession>A0A0A9F6Z6</accession>
<keyword evidence="1" id="KW-0472">Membrane</keyword>
<protein>
    <submittedName>
        <fullName evidence="2">Uncharacterized protein</fullName>
    </submittedName>
</protein>
<evidence type="ECO:0000313" key="2">
    <source>
        <dbReference type="EMBL" id="JAE05921.1"/>
    </source>
</evidence>
<evidence type="ECO:0000256" key="1">
    <source>
        <dbReference type="SAM" id="Phobius"/>
    </source>
</evidence>